<protein>
    <submittedName>
        <fullName evidence="3">DNA-directed RNA polymerase subunit 5</fullName>
    </submittedName>
</protein>
<sequence>MSETYVNLQFNDEKIRLTVLTNVCRMLIKRGYMNIDKYKKTNDGSGAKKQKPEQLGKQVVDPPSEHDPIDNELFLPFIGSRVDNNVYIIPLDTNYRDEREAKSEGHVDFDGSSVIVKIIPQVVKDVANSPILNDFFKTYSKHHKIVIFDGMSDKVYNTFRRKKNAEAFDRDALMIDLMSLDGAPISCEFVSLEDIAHITNPKLPKIHENDPVCRYYNGKKGQIMRVVRTSINNSQEIGYRRVDDPKPVFN</sequence>
<dbReference type="Pfam" id="PF01191">
    <property type="entry name" value="RNA_pol_Rpb5_C"/>
    <property type="match status" value="1"/>
</dbReference>
<dbReference type="GO" id="GO:0000428">
    <property type="term" value="C:DNA-directed RNA polymerase complex"/>
    <property type="evidence" value="ECO:0007669"/>
    <property type="project" value="UniProtKB-KW"/>
</dbReference>
<name>A0A5K0UBD9_9VIRU</name>
<dbReference type="GO" id="GO:0006351">
    <property type="term" value="P:DNA-templated transcription"/>
    <property type="evidence" value="ECO:0007669"/>
    <property type="project" value="InterPro"/>
</dbReference>
<proteinExistence type="predicted"/>
<evidence type="ECO:0000259" key="2">
    <source>
        <dbReference type="Pfam" id="PF01191"/>
    </source>
</evidence>
<evidence type="ECO:0000313" key="4">
    <source>
        <dbReference type="Proteomes" id="UP000594342"/>
    </source>
</evidence>
<evidence type="ECO:0000256" key="1">
    <source>
        <dbReference type="SAM" id="MobiDB-lite"/>
    </source>
</evidence>
<gene>
    <name evidence="3" type="ORF">YASMINEVIRUS_859</name>
</gene>
<dbReference type="GO" id="GO:0003899">
    <property type="term" value="F:DNA-directed RNA polymerase activity"/>
    <property type="evidence" value="ECO:0007669"/>
    <property type="project" value="InterPro"/>
</dbReference>
<keyword evidence="3" id="KW-0240">DNA-directed RNA polymerase</keyword>
<accession>A0A5K0UBD9</accession>
<organism evidence="3 4">
    <name type="scientific">Yasminevirus sp. GU-2018</name>
    <dbReference type="NCBI Taxonomy" id="2420051"/>
    <lineage>
        <taxon>Viruses</taxon>
        <taxon>Varidnaviria</taxon>
        <taxon>Bamfordvirae</taxon>
        <taxon>Nucleocytoviricota</taxon>
        <taxon>Megaviricetes</taxon>
        <taxon>Imitervirales</taxon>
        <taxon>Mimiviridae</taxon>
        <taxon>Klosneuvirinae</taxon>
        <taxon>Yasminevirus</taxon>
        <taxon>Yasminevirus saudimassiliense</taxon>
    </lineage>
</organism>
<feature type="region of interest" description="Disordered" evidence="1">
    <location>
        <begin position="39"/>
        <end position="67"/>
    </location>
</feature>
<dbReference type="InterPro" id="IPR035913">
    <property type="entry name" value="RPB5-like_sf"/>
</dbReference>
<dbReference type="Proteomes" id="UP000594342">
    <property type="component" value="Unassembled WGS sequence"/>
</dbReference>
<dbReference type="SUPFAM" id="SSF55287">
    <property type="entry name" value="RPB5-like RNA polymerase subunit"/>
    <property type="match status" value="1"/>
</dbReference>
<keyword evidence="4" id="KW-1185">Reference proteome</keyword>
<feature type="domain" description="RNA polymerase subunit H/Rpb5 C-terminal" evidence="2">
    <location>
        <begin position="197"/>
        <end position="242"/>
    </location>
</feature>
<dbReference type="EMBL" id="UPSH01000001">
    <property type="protein sequence ID" value="VBB18396.1"/>
    <property type="molecule type" value="Genomic_DNA"/>
</dbReference>
<keyword evidence="3" id="KW-0804">Transcription</keyword>
<comment type="caution">
    <text evidence="3">The sequence shown here is derived from an EMBL/GenBank/DDBJ whole genome shotgun (WGS) entry which is preliminary data.</text>
</comment>
<evidence type="ECO:0000313" key="3">
    <source>
        <dbReference type="EMBL" id="VBB18396.1"/>
    </source>
</evidence>
<dbReference type="InterPro" id="IPR000783">
    <property type="entry name" value="RNA_pol_subH/Rpb5_C"/>
</dbReference>
<dbReference type="GO" id="GO:0003677">
    <property type="term" value="F:DNA binding"/>
    <property type="evidence" value="ECO:0007669"/>
    <property type="project" value="InterPro"/>
</dbReference>
<reference evidence="3 4" key="1">
    <citation type="submission" date="2018-10" db="EMBL/GenBank/DDBJ databases">
        <authorList>
            <consortium name="IHU Genomes"/>
        </authorList>
    </citation>
    <scope>NUCLEOTIDE SEQUENCE [LARGE SCALE GENOMIC DNA]</scope>
    <source>
        <strain evidence="3 4">A1</strain>
    </source>
</reference>
<dbReference type="Gene3D" id="3.90.940.20">
    <property type="entry name" value="RPB5-like RNA polymerase subunit"/>
    <property type="match status" value="1"/>
</dbReference>